<organism evidence="1 2">
    <name type="scientific">Micromonospora echinaurantiaca</name>
    <dbReference type="NCBI Taxonomy" id="47857"/>
    <lineage>
        <taxon>Bacteria</taxon>
        <taxon>Bacillati</taxon>
        <taxon>Actinomycetota</taxon>
        <taxon>Actinomycetes</taxon>
        <taxon>Micromonosporales</taxon>
        <taxon>Micromonosporaceae</taxon>
        <taxon>Micromonospora</taxon>
    </lineage>
</organism>
<proteinExistence type="predicted"/>
<sequence length="98" mass="10479">MTFHLSDPCLWCIEGSTPAGIHDVLGPVYKPCPVCLGRCILCEGEGLFPADFTCLPCFRQQLAARGLAPIMCAHCSGVVDLIPLDTVPAPEVTPHAHH</sequence>
<protein>
    <submittedName>
        <fullName evidence="1">Uncharacterized protein</fullName>
    </submittedName>
</protein>
<keyword evidence="2" id="KW-1185">Reference proteome</keyword>
<dbReference type="Proteomes" id="UP000198217">
    <property type="component" value="Chromosome I"/>
</dbReference>
<dbReference type="RefSeq" id="WP_088996346.1">
    <property type="nucleotide sequence ID" value="NZ_LT607750.1"/>
</dbReference>
<dbReference type="EMBL" id="LT607750">
    <property type="protein sequence ID" value="SCG77623.1"/>
    <property type="molecule type" value="Genomic_DNA"/>
</dbReference>
<accession>A0A1C5K4C1</accession>
<evidence type="ECO:0000313" key="2">
    <source>
        <dbReference type="Proteomes" id="UP000198217"/>
    </source>
</evidence>
<gene>
    <name evidence="1" type="ORF">GA0070609_5431</name>
</gene>
<evidence type="ECO:0000313" key="1">
    <source>
        <dbReference type="EMBL" id="SCG77623.1"/>
    </source>
</evidence>
<name>A0A1C5K4C1_9ACTN</name>
<reference evidence="1 2" key="1">
    <citation type="submission" date="2016-06" db="EMBL/GenBank/DDBJ databases">
        <authorList>
            <person name="Kjaerup R.B."/>
            <person name="Dalgaard T.S."/>
            <person name="Juul-Madsen H.R."/>
        </authorList>
    </citation>
    <scope>NUCLEOTIDE SEQUENCE [LARGE SCALE GENOMIC DNA]</scope>
    <source>
        <strain evidence="1 2">DSM 43904</strain>
    </source>
</reference>
<dbReference type="AlphaFoldDB" id="A0A1C5K4C1"/>